<sequence length="381" mass="39329">MSRAGGFDLGRAVERLRHLVGIESPSGHACGLGGCYELLTEWSRDLLGPPQCVVEGGVPHLYWEEAPAARGVPGVLLLGHADTVWPLGTLEGWPFTTEGERVSGPGVFDMKSGLVLALEALALAGDTRHVRMLVTGDEECGSLTSRGLVEEAARGCAAVLVLEPSMDGAVKTARKGGAIYRLDIRGHAAHAGLEPEKGVNALVELAHQVLAITALADADLGTSVTPTVGRAGTTTNTVPADAHINVDVRAWHRDELERVDANLRVLTSRVPGAAVELSGGINRLPLERSMSAGLLAVARQLAEAGGLGEVGEAAVGGASDGNFTAALGIPTLDGLGPRGAGAHARHEWADTGSFEERALLVAGLVRSLGPQGANGTDEQAR</sequence>
<dbReference type="Proteomes" id="UP000641932">
    <property type="component" value="Unassembled WGS sequence"/>
</dbReference>
<dbReference type="GO" id="GO:0004180">
    <property type="term" value="F:carboxypeptidase activity"/>
    <property type="evidence" value="ECO:0007669"/>
    <property type="project" value="UniProtKB-KW"/>
</dbReference>
<evidence type="ECO:0000313" key="8">
    <source>
        <dbReference type="Proteomes" id="UP000641932"/>
    </source>
</evidence>
<dbReference type="InterPro" id="IPR002933">
    <property type="entry name" value="Peptidase_M20"/>
</dbReference>
<name>A0A917ZU55_9ACTN</name>
<comment type="caution">
    <text evidence="7">The sequence shown here is derived from an EMBL/GenBank/DDBJ whole genome shotgun (WGS) entry which is preliminary data.</text>
</comment>
<evidence type="ECO:0000256" key="5">
    <source>
        <dbReference type="PIRSR" id="PIRSR037238-1"/>
    </source>
</evidence>
<dbReference type="GO" id="GO:0046872">
    <property type="term" value="F:metal ion binding"/>
    <property type="evidence" value="ECO:0007669"/>
    <property type="project" value="UniProtKB-KW"/>
</dbReference>
<evidence type="ECO:0000259" key="6">
    <source>
        <dbReference type="Pfam" id="PF07687"/>
    </source>
</evidence>
<dbReference type="PROSITE" id="PS51257">
    <property type="entry name" value="PROKAR_LIPOPROTEIN"/>
    <property type="match status" value="1"/>
</dbReference>
<keyword evidence="3" id="KW-0378">Hydrolase</keyword>
<keyword evidence="4" id="KW-0862">Zinc</keyword>
<gene>
    <name evidence="7" type="ORF">GCM10012280_44950</name>
</gene>
<feature type="active site" description="Proton acceptor" evidence="5">
    <location>
        <position position="138"/>
    </location>
</feature>
<dbReference type="PROSITE" id="PS00758">
    <property type="entry name" value="ARGE_DAPE_CPG2_1"/>
    <property type="match status" value="1"/>
</dbReference>
<dbReference type="InterPro" id="IPR050072">
    <property type="entry name" value="Peptidase_M20A"/>
</dbReference>
<dbReference type="AlphaFoldDB" id="A0A917ZU55"/>
<accession>A0A917ZU55</accession>
<dbReference type="InterPro" id="IPR017150">
    <property type="entry name" value="Pept_M20_glutamate_carboxypep"/>
</dbReference>
<dbReference type="EMBL" id="BMMS01000020">
    <property type="protein sequence ID" value="GGO93132.1"/>
    <property type="molecule type" value="Genomic_DNA"/>
</dbReference>
<keyword evidence="7" id="KW-0645">Protease</keyword>
<evidence type="ECO:0000256" key="4">
    <source>
        <dbReference type="ARBA" id="ARBA00022833"/>
    </source>
</evidence>
<proteinExistence type="predicted"/>
<comment type="cofactor">
    <cofactor evidence="1">
        <name>Zn(2+)</name>
        <dbReference type="ChEBI" id="CHEBI:29105"/>
    </cofactor>
</comment>
<evidence type="ECO:0000256" key="1">
    <source>
        <dbReference type="ARBA" id="ARBA00001947"/>
    </source>
</evidence>
<reference evidence="7" key="2">
    <citation type="submission" date="2020-09" db="EMBL/GenBank/DDBJ databases">
        <authorList>
            <person name="Sun Q."/>
            <person name="Zhou Y."/>
        </authorList>
    </citation>
    <scope>NUCLEOTIDE SEQUENCE</scope>
    <source>
        <strain evidence="7">CGMCC 4.7201</strain>
    </source>
</reference>
<keyword evidence="2" id="KW-0479">Metal-binding</keyword>
<keyword evidence="8" id="KW-1185">Reference proteome</keyword>
<keyword evidence="7" id="KW-0121">Carboxypeptidase</keyword>
<dbReference type="InterPro" id="IPR036264">
    <property type="entry name" value="Bact_exopeptidase_dim_dom"/>
</dbReference>
<dbReference type="SUPFAM" id="SSF53187">
    <property type="entry name" value="Zn-dependent exopeptidases"/>
    <property type="match status" value="1"/>
</dbReference>
<dbReference type="Gene3D" id="3.30.70.360">
    <property type="match status" value="1"/>
</dbReference>
<dbReference type="PIRSF" id="PIRSF037238">
    <property type="entry name" value="Carboxypeptidase_G2"/>
    <property type="match status" value="1"/>
</dbReference>
<organism evidence="7 8">
    <name type="scientific">Wenjunlia tyrosinilytica</name>
    <dbReference type="NCBI Taxonomy" id="1544741"/>
    <lineage>
        <taxon>Bacteria</taxon>
        <taxon>Bacillati</taxon>
        <taxon>Actinomycetota</taxon>
        <taxon>Actinomycetes</taxon>
        <taxon>Kitasatosporales</taxon>
        <taxon>Streptomycetaceae</taxon>
        <taxon>Wenjunlia</taxon>
    </lineage>
</organism>
<dbReference type="RefSeq" id="WP_189133575.1">
    <property type="nucleotide sequence ID" value="NZ_BMMS01000020.1"/>
</dbReference>
<dbReference type="Pfam" id="PF01546">
    <property type="entry name" value="Peptidase_M20"/>
    <property type="match status" value="1"/>
</dbReference>
<dbReference type="SUPFAM" id="SSF55031">
    <property type="entry name" value="Bacterial exopeptidase dimerisation domain"/>
    <property type="match status" value="1"/>
</dbReference>
<dbReference type="PANTHER" id="PTHR43808">
    <property type="entry name" value="ACETYLORNITHINE DEACETYLASE"/>
    <property type="match status" value="1"/>
</dbReference>
<dbReference type="Gene3D" id="3.40.630.10">
    <property type="entry name" value="Zn peptidases"/>
    <property type="match status" value="1"/>
</dbReference>
<protein>
    <submittedName>
        <fullName evidence="7">Glutamate carboxypeptidase</fullName>
    </submittedName>
</protein>
<feature type="active site" evidence="5">
    <location>
        <position position="82"/>
    </location>
</feature>
<dbReference type="InterPro" id="IPR001261">
    <property type="entry name" value="ArgE/DapE_CS"/>
</dbReference>
<reference evidence="7" key="1">
    <citation type="journal article" date="2014" name="Int. J. Syst. Evol. Microbiol.">
        <title>Complete genome sequence of Corynebacterium casei LMG S-19264T (=DSM 44701T), isolated from a smear-ripened cheese.</title>
        <authorList>
            <consortium name="US DOE Joint Genome Institute (JGI-PGF)"/>
            <person name="Walter F."/>
            <person name="Albersmeier A."/>
            <person name="Kalinowski J."/>
            <person name="Ruckert C."/>
        </authorList>
    </citation>
    <scope>NUCLEOTIDE SEQUENCE</scope>
    <source>
        <strain evidence="7">CGMCC 4.7201</strain>
    </source>
</reference>
<dbReference type="PANTHER" id="PTHR43808:SF9">
    <property type="entry name" value="BLL0789 PROTEIN"/>
    <property type="match status" value="1"/>
</dbReference>
<evidence type="ECO:0000313" key="7">
    <source>
        <dbReference type="EMBL" id="GGO93132.1"/>
    </source>
</evidence>
<dbReference type="InterPro" id="IPR011650">
    <property type="entry name" value="Peptidase_M20_dimer"/>
</dbReference>
<evidence type="ECO:0000256" key="2">
    <source>
        <dbReference type="ARBA" id="ARBA00022723"/>
    </source>
</evidence>
<dbReference type="Pfam" id="PF07687">
    <property type="entry name" value="M20_dimer"/>
    <property type="match status" value="1"/>
</dbReference>
<feature type="domain" description="Peptidase M20 dimerisation" evidence="6">
    <location>
        <begin position="172"/>
        <end position="264"/>
    </location>
</feature>
<evidence type="ECO:0000256" key="3">
    <source>
        <dbReference type="ARBA" id="ARBA00022801"/>
    </source>
</evidence>